<comment type="caution">
    <text evidence="1">The sequence shown here is derived from an EMBL/GenBank/DDBJ whole genome shotgun (WGS) entry which is preliminary data.</text>
</comment>
<keyword evidence="2" id="KW-1185">Reference proteome</keyword>
<gene>
    <name evidence="1" type="ORF">L4923_18525</name>
</gene>
<sequence>MGAFAVADFRDDIVVRRLGVRCHELQANQESGVWRKGDWLSGAGAGND</sequence>
<evidence type="ECO:0000313" key="2">
    <source>
        <dbReference type="Proteomes" id="UP001201701"/>
    </source>
</evidence>
<proteinExistence type="predicted"/>
<reference evidence="1 2" key="1">
    <citation type="submission" date="2022-02" db="EMBL/GenBank/DDBJ databases">
        <title>Draft genome sequence of Mezorhizobium retamae strain IRAMC:0171 isolated from Retama raetam nodules.</title>
        <authorList>
            <person name="Bengaied R."/>
            <person name="Sbissi I."/>
            <person name="Huber K."/>
            <person name="Ghodbane F."/>
            <person name="Nouioui I."/>
            <person name="Tarhouni M."/>
            <person name="Gtari M."/>
        </authorList>
    </citation>
    <scope>NUCLEOTIDE SEQUENCE [LARGE SCALE GENOMIC DNA]</scope>
    <source>
        <strain evidence="1 2">IRAMC:0171</strain>
    </source>
</reference>
<name>A0ABS9QI12_9HYPH</name>
<protein>
    <submittedName>
        <fullName evidence="1">Uncharacterized protein</fullName>
    </submittedName>
</protein>
<organism evidence="1 2">
    <name type="scientific">Mesorhizobium retamae</name>
    <dbReference type="NCBI Taxonomy" id="2912854"/>
    <lineage>
        <taxon>Bacteria</taxon>
        <taxon>Pseudomonadati</taxon>
        <taxon>Pseudomonadota</taxon>
        <taxon>Alphaproteobacteria</taxon>
        <taxon>Hyphomicrobiales</taxon>
        <taxon>Phyllobacteriaceae</taxon>
        <taxon>Mesorhizobium</taxon>
    </lineage>
</organism>
<dbReference type="EMBL" id="JAKREW010000020">
    <property type="protein sequence ID" value="MCG7507027.1"/>
    <property type="molecule type" value="Genomic_DNA"/>
</dbReference>
<dbReference type="Proteomes" id="UP001201701">
    <property type="component" value="Unassembled WGS sequence"/>
</dbReference>
<evidence type="ECO:0000313" key="1">
    <source>
        <dbReference type="EMBL" id="MCG7507027.1"/>
    </source>
</evidence>
<accession>A0ABS9QI12</accession>